<sequence length="192" mass="21263">MAFGFLNTLHSFVTHALTTQKPKAFSAFVKYPTHPVYRSSSSPTILEQTSQLPMVAKLSNENAASIATSLSSSSSVHEPAISSGDASVSVPSNAVWTRTDGAHTFPESEIRSYVFKHTVPDTDRPEDAEGESIECVWKVVSRPDADEGEDMLFKVAFDWKSELETRKMLPWDEVFGLITLPISYWRGHIPAK</sequence>
<proteinExistence type="predicted"/>
<evidence type="ECO:0000313" key="1">
    <source>
        <dbReference type="EMBL" id="TFK98053.1"/>
    </source>
</evidence>
<gene>
    <name evidence="1" type="ORF">BDV98DRAFT_596068</name>
</gene>
<organism evidence="1 2">
    <name type="scientific">Pterulicium gracile</name>
    <dbReference type="NCBI Taxonomy" id="1884261"/>
    <lineage>
        <taxon>Eukaryota</taxon>
        <taxon>Fungi</taxon>
        <taxon>Dikarya</taxon>
        <taxon>Basidiomycota</taxon>
        <taxon>Agaricomycotina</taxon>
        <taxon>Agaricomycetes</taxon>
        <taxon>Agaricomycetidae</taxon>
        <taxon>Agaricales</taxon>
        <taxon>Pleurotineae</taxon>
        <taxon>Pterulaceae</taxon>
        <taxon>Pterulicium</taxon>
    </lineage>
</organism>
<dbReference type="AlphaFoldDB" id="A0A5C3QI96"/>
<dbReference type="EMBL" id="ML178842">
    <property type="protein sequence ID" value="TFK98053.1"/>
    <property type="molecule type" value="Genomic_DNA"/>
</dbReference>
<reference evidence="1 2" key="1">
    <citation type="journal article" date="2019" name="Nat. Ecol. Evol.">
        <title>Megaphylogeny resolves global patterns of mushroom evolution.</title>
        <authorList>
            <person name="Varga T."/>
            <person name="Krizsan K."/>
            <person name="Foldi C."/>
            <person name="Dima B."/>
            <person name="Sanchez-Garcia M."/>
            <person name="Sanchez-Ramirez S."/>
            <person name="Szollosi G.J."/>
            <person name="Szarkandi J.G."/>
            <person name="Papp V."/>
            <person name="Albert L."/>
            <person name="Andreopoulos W."/>
            <person name="Angelini C."/>
            <person name="Antonin V."/>
            <person name="Barry K.W."/>
            <person name="Bougher N.L."/>
            <person name="Buchanan P."/>
            <person name="Buyck B."/>
            <person name="Bense V."/>
            <person name="Catcheside P."/>
            <person name="Chovatia M."/>
            <person name="Cooper J."/>
            <person name="Damon W."/>
            <person name="Desjardin D."/>
            <person name="Finy P."/>
            <person name="Geml J."/>
            <person name="Haridas S."/>
            <person name="Hughes K."/>
            <person name="Justo A."/>
            <person name="Karasinski D."/>
            <person name="Kautmanova I."/>
            <person name="Kiss B."/>
            <person name="Kocsube S."/>
            <person name="Kotiranta H."/>
            <person name="LaButti K.M."/>
            <person name="Lechner B.E."/>
            <person name="Liimatainen K."/>
            <person name="Lipzen A."/>
            <person name="Lukacs Z."/>
            <person name="Mihaltcheva S."/>
            <person name="Morgado L.N."/>
            <person name="Niskanen T."/>
            <person name="Noordeloos M.E."/>
            <person name="Ohm R.A."/>
            <person name="Ortiz-Santana B."/>
            <person name="Ovrebo C."/>
            <person name="Racz N."/>
            <person name="Riley R."/>
            <person name="Savchenko A."/>
            <person name="Shiryaev A."/>
            <person name="Soop K."/>
            <person name="Spirin V."/>
            <person name="Szebenyi C."/>
            <person name="Tomsovsky M."/>
            <person name="Tulloss R.E."/>
            <person name="Uehling J."/>
            <person name="Grigoriev I.V."/>
            <person name="Vagvolgyi C."/>
            <person name="Papp T."/>
            <person name="Martin F.M."/>
            <person name="Miettinen O."/>
            <person name="Hibbett D.S."/>
            <person name="Nagy L.G."/>
        </authorList>
    </citation>
    <scope>NUCLEOTIDE SEQUENCE [LARGE SCALE GENOMIC DNA]</scope>
    <source>
        <strain evidence="1 2">CBS 309.79</strain>
    </source>
</reference>
<accession>A0A5C3QI96</accession>
<keyword evidence="2" id="KW-1185">Reference proteome</keyword>
<dbReference type="Proteomes" id="UP000305067">
    <property type="component" value="Unassembled WGS sequence"/>
</dbReference>
<evidence type="ECO:0000313" key="2">
    <source>
        <dbReference type="Proteomes" id="UP000305067"/>
    </source>
</evidence>
<protein>
    <submittedName>
        <fullName evidence="1">Uncharacterized protein</fullName>
    </submittedName>
</protein>
<name>A0A5C3QI96_9AGAR</name>